<organism evidence="2">
    <name type="scientific">Streptomyces sp. NBC_00119</name>
    <dbReference type="NCBI Taxonomy" id="2975659"/>
    <lineage>
        <taxon>Bacteria</taxon>
        <taxon>Bacillati</taxon>
        <taxon>Actinomycetota</taxon>
        <taxon>Actinomycetes</taxon>
        <taxon>Kitasatosporales</taxon>
        <taxon>Streptomycetaceae</taxon>
        <taxon>Streptomyces</taxon>
    </lineage>
</organism>
<protein>
    <submittedName>
        <fullName evidence="2">Alpha/beta hydrolase</fullName>
    </submittedName>
</protein>
<dbReference type="SUPFAM" id="SSF53474">
    <property type="entry name" value="alpha/beta-Hydrolases"/>
    <property type="match status" value="1"/>
</dbReference>
<dbReference type="AlphaFoldDB" id="A0AAU1TW36"/>
<feature type="chain" id="PRO_5043860789" evidence="1">
    <location>
        <begin position="27"/>
        <end position="487"/>
    </location>
</feature>
<feature type="signal peptide" evidence="1">
    <location>
        <begin position="1"/>
        <end position="26"/>
    </location>
</feature>
<name>A0AAU1TW36_9ACTN</name>
<keyword evidence="2" id="KW-0378">Hydrolase</keyword>
<sequence length="487" mass="52460">MTRKRWLLVLSLGLITGSFGSSGAMAVGSVESAASHCDTTPTGSRAQDYFLHFTLPPGLMPDPQFDRRPARIQVHRVRPVYVHGKCRNVPNRAAMLVHGRNLPGTPVFDMRHPAPGGGTLSMQRTLAQAGIDTFAPSLLGYARSTRFRHGLDDPGNASLRPNLPDGSCPYPEGCDRSNLPFFRLDQQGTLLLNNPLDGQRRAHSSNYRFGRIDLWVRDIRQVIDDAIARSRPTDGKVTLVGYSLGGQHVGRTLYAANPVLPGSAAVIAKVNRAVFAESIFGTPTEEVTPATGFTSFPTNLTTRSDSDSTWAMAPERDAACTGHIVPSSQQQLWTQLMEEDRLGSTWGGDRDHPTGVSHAPTFSSYGWNAAVAQQQTTPSLVINGLEDRTPLATPTDATALYNSLGTANKVQVQVQCASHAILWEGCSGPRCTPLSGTPYGGRPGRRWAGPHATVQAAMIEWIKNGTFNSAKNGRFTVNASGVVTPSP</sequence>
<dbReference type="EMBL" id="CP108195">
    <property type="protein sequence ID" value="WTS09863.1"/>
    <property type="molecule type" value="Genomic_DNA"/>
</dbReference>
<dbReference type="GO" id="GO:0016787">
    <property type="term" value="F:hydrolase activity"/>
    <property type="evidence" value="ECO:0007669"/>
    <property type="project" value="UniProtKB-KW"/>
</dbReference>
<evidence type="ECO:0000313" key="2">
    <source>
        <dbReference type="EMBL" id="WTS09863.1"/>
    </source>
</evidence>
<dbReference type="InterPro" id="IPR029058">
    <property type="entry name" value="AB_hydrolase_fold"/>
</dbReference>
<evidence type="ECO:0000256" key="1">
    <source>
        <dbReference type="SAM" id="SignalP"/>
    </source>
</evidence>
<keyword evidence="1" id="KW-0732">Signal</keyword>
<gene>
    <name evidence="2" type="ORF">OHU69_01180</name>
</gene>
<proteinExistence type="predicted"/>
<dbReference type="Gene3D" id="3.40.50.1820">
    <property type="entry name" value="alpha/beta hydrolase"/>
    <property type="match status" value="1"/>
</dbReference>
<accession>A0AAU1TW36</accession>
<reference evidence="2" key="1">
    <citation type="submission" date="2022-10" db="EMBL/GenBank/DDBJ databases">
        <title>The complete genomes of actinobacterial strains from the NBC collection.</title>
        <authorList>
            <person name="Joergensen T.S."/>
            <person name="Alvarez Arevalo M."/>
            <person name="Sterndorff E.B."/>
            <person name="Faurdal D."/>
            <person name="Vuksanovic O."/>
            <person name="Mourched A.-S."/>
            <person name="Charusanti P."/>
            <person name="Shaw S."/>
            <person name="Blin K."/>
            <person name="Weber T."/>
        </authorList>
    </citation>
    <scope>NUCLEOTIDE SEQUENCE</scope>
    <source>
        <strain evidence="2">NBC_00119</strain>
    </source>
</reference>